<dbReference type="PANTHER" id="PTHR46009:SF1">
    <property type="entry name" value="VACUOLAR PROTEIN SORTING-ASSOCIATED PROTEIN VTA1 HOMOLOG"/>
    <property type="match status" value="1"/>
</dbReference>
<feature type="region of interest" description="Disordered" evidence="9">
    <location>
        <begin position="162"/>
        <end position="218"/>
    </location>
</feature>
<evidence type="ECO:0000256" key="4">
    <source>
        <dbReference type="ARBA" id="ARBA00022448"/>
    </source>
</evidence>
<evidence type="ECO:0000256" key="9">
    <source>
        <dbReference type="SAM" id="MobiDB-lite"/>
    </source>
</evidence>
<keyword evidence="7" id="KW-0653">Protein transport</keyword>
<reference evidence="12" key="1">
    <citation type="submission" date="2020-11" db="EMBL/GenBank/DDBJ databases">
        <authorList>
            <person name="Koelle M."/>
            <person name="Horta M.A.C."/>
            <person name="Nowrousian M."/>
            <person name="Ohm R.A."/>
            <person name="Benz P."/>
            <person name="Pilgard A."/>
        </authorList>
    </citation>
    <scope>NUCLEOTIDE SEQUENCE</scope>
    <source>
        <strain evidence="12">FPRL280</strain>
    </source>
</reference>
<comment type="similarity">
    <text evidence="3">Belongs to the VTA1 family.</text>
</comment>
<dbReference type="GO" id="GO:0005771">
    <property type="term" value="C:multivesicular body"/>
    <property type="evidence" value="ECO:0007669"/>
    <property type="project" value="TreeGrafter"/>
</dbReference>
<keyword evidence="8" id="KW-0472">Membrane</keyword>
<comment type="caution">
    <text evidence="12">The sequence shown here is derived from an EMBL/GenBank/DDBJ whole genome shotgun (WGS) entry which is preliminary data.</text>
</comment>
<evidence type="ECO:0008006" key="14">
    <source>
        <dbReference type="Google" id="ProtNLM"/>
    </source>
</evidence>
<protein>
    <recommendedName>
        <fullName evidence="14">DUF605-domain-containing protein</fullName>
    </recommendedName>
</protein>
<dbReference type="InterPro" id="IPR041212">
    <property type="entry name" value="Vta1_C"/>
</dbReference>
<feature type="domain" description="Vta1 C-terminal" evidence="11">
    <location>
        <begin position="396"/>
        <end position="431"/>
    </location>
</feature>
<feature type="region of interest" description="Disordered" evidence="9">
    <location>
        <begin position="231"/>
        <end position="293"/>
    </location>
</feature>
<dbReference type="Pfam" id="PF18097">
    <property type="entry name" value="Vta1_C"/>
    <property type="match status" value="1"/>
</dbReference>
<dbReference type="AlphaFoldDB" id="A0A8H7P990"/>
<gene>
    <name evidence="12" type="ORF">IEO21_01774</name>
</gene>
<dbReference type="InterPro" id="IPR039431">
    <property type="entry name" value="Vta1/CALS_N"/>
</dbReference>
<evidence type="ECO:0000313" key="12">
    <source>
        <dbReference type="EMBL" id="KAF9819913.1"/>
    </source>
</evidence>
<accession>A0A8H7P990</accession>
<evidence type="ECO:0000256" key="6">
    <source>
        <dbReference type="ARBA" id="ARBA00022753"/>
    </source>
</evidence>
<organism evidence="12 13">
    <name type="scientific">Rhodonia placenta</name>
    <dbReference type="NCBI Taxonomy" id="104341"/>
    <lineage>
        <taxon>Eukaryota</taxon>
        <taxon>Fungi</taxon>
        <taxon>Dikarya</taxon>
        <taxon>Basidiomycota</taxon>
        <taxon>Agaricomycotina</taxon>
        <taxon>Agaricomycetes</taxon>
        <taxon>Polyporales</taxon>
        <taxon>Adustoporiaceae</taxon>
        <taxon>Rhodonia</taxon>
    </lineage>
</organism>
<evidence type="ECO:0000256" key="7">
    <source>
        <dbReference type="ARBA" id="ARBA00022927"/>
    </source>
</evidence>
<dbReference type="GO" id="GO:0015031">
    <property type="term" value="P:protein transport"/>
    <property type="evidence" value="ECO:0007669"/>
    <property type="project" value="UniProtKB-KW"/>
</dbReference>
<comment type="subcellular location">
    <subcellularLocation>
        <location evidence="2">Cytoplasm</location>
    </subcellularLocation>
    <subcellularLocation>
        <location evidence="1">Endosome membrane</location>
        <topology evidence="1">Peripheral membrane protein</topology>
    </subcellularLocation>
</comment>
<dbReference type="Proteomes" id="UP000639403">
    <property type="component" value="Unassembled WGS sequence"/>
</dbReference>
<dbReference type="Gene3D" id="1.25.40.270">
    <property type="entry name" value="Vacuolar protein sorting-associated protein vta1"/>
    <property type="match status" value="1"/>
</dbReference>
<dbReference type="PANTHER" id="PTHR46009">
    <property type="entry name" value="VACUOLAR PROTEIN SORTING-ASSOCIATED PROTEIN VTA1 HOMOLOG"/>
    <property type="match status" value="1"/>
</dbReference>
<keyword evidence="5" id="KW-0963">Cytoplasm</keyword>
<evidence type="ECO:0000256" key="5">
    <source>
        <dbReference type="ARBA" id="ARBA00022490"/>
    </source>
</evidence>
<dbReference type="InterPro" id="IPR023175">
    <property type="entry name" value="Vta1/CALS_N_sf"/>
</dbReference>
<dbReference type="Pfam" id="PF04652">
    <property type="entry name" value="Vta1"/>
    <property type="match status" value="1"/>
</dbReference>
<evidence type="ECO:0000256" key="2">
    <source>
        <dbReference type="ARBA" id="ARBA00004496"/>
    </source>
</evidence>
<evidence type="ECO:0000256" key="8">
    <source>
        <dbReference type="ARBA" id="ARBA00023136"/>
    </source>
</evidence>
<reference evidence="12" key="2">
    <citation type="journal article" name="Front. Microbiol.">
        <title>Degradative Capacity of Two Strains of Rhodonia placenta: From Phenotype to Genotype.</title>
        <authorList>
            <person name="Kolle M."/>
            <person name="Horta M.A.C."/>
            <person name="Nowrousian M."/>
            <person name="Ohm R.A."/>
            <person name="Benz J.P."/>
            <person name="Pilgard A."/>
        </authorList>
    </citation>
    <scope>NUCLEOTIDE SEQUENCE</scope>
    <source>
        <strain evidence="12">FPRL280</strain>
    </source>
</reference>
<name>A0A8H7P990_9APHY</name>
<feature type="domain" description="Vta1/callose synthase N-terminal" evidence="10">
    <location>
        <begin position="15"/>
        <end position="163"/>
    </location>
</feature>
<evidence type="ECO:0000256" key="1">
    <source>
        <dbReference type="ARBA" id="ARBA00004481"/>
    </source>
</evidence>
<evidence type="ECO:0000313" key="13">
    <source>
        <dbReference type="Proteomes" id="UP000639403"/>
    </source>
</evidence>
<dbReference type="GO" id="GO:0010008">
    <property type="term" value="C:endosome membrane"/>
    <property type="evidence" value="ECO:0007669"/>
    <property type="project" value="UniProtKB-SubCell"/>
</dbReference>
<dbReference type="EMBL" id="JADOXO010000014">
    <property type="protein sequence ID" value="KAF9819913.1"/>
    <property type="molecule type" value="Genomic_DNA"/>
</dbReference>
<feature type="compositionally biased region" description="Low complexity" evidence="9">
    <location>
        <begin position="196"/>
        <end position="211"/>
    </location>
</feature>
<proteinExistence type="inferred from homology"/>
<keyword evidence="4" id="KW-0813">Transport</keyword>
<evidence type="ECO:0000259" key="10">
    <source>
        <dbReference type="Pfam" id="PF04652"/>
    </source>
</evidence>
<dbReference type="InterPro" id="IPR044538">
    <property type="entry name" value="Vta1-like"/>
</dbReference>
<dbReference type="Gene3D" id="1.20.5.420">
    <property type="entry name" value="Immunoglobulin FC, subunit C"/>
    <property type="match status" value="1"/>
</dbReference>
<evidence type="ECO:0000256" key="3">
    <source>
        <dbReference type="ARBA" id="ARBA00007895"/>
    </source>
</evidence>
<dbReference type="GO" id="GO:0032511">
    <property type="term" value="P:late endosome to vacuole transport via multivesicular body sorting pathway"/>
    <property type="evidence" value="ECO:0007669"/>
    <property type="project" value="InterPro"/>
</dbReference>
<sequence length="432" mass="46009">MAIMNLPPVPPELKSISPYLQRADEVSSKDPVMSYWCAYYAAQAGISLKLKESTSRKFLFTLLGVLEHLKADLGHNDAVEDESAAAAYVENFALKVFTMADSEDRRGQATRGTAKKFLAAANFLEILRTFEKDKAESVTADSNAEKIRYSKWKAADIAKAFREGRKPTPGPAGGDPSPEPDLIVPSSASPPPQAYSPPESVAGTSAPAPMRTTPPPPSIMDLPSPQQNSFFQQVSPHAPNASLLPHSHPDIAPVARTPGTWSTVATPGTPGEMLSEEASPSPSRKELRFTPSVTDGLTPGFEPSAPPFLDQSLLATPPDVYTSLPSAPSPSAPESRFSTRFVPEEVEPESGASFASQLPPGFVPSIVLPSVPAMPPPPGASDATLTPVPVELTPVVIARAQKHCRFAVSSLDYEDVEQARKELRAALKLLGG</sequence>
<evidence type="ECO:0000259" key="11">
    <source>
        <dbReference type="Pfam" id="PF18097"/>
    </source>
</evidence>
<keyword evidence="6" id="KW-0967">Endosome</keyword>